<sequence length="73" mass="9038">MVSEVKHRGRPRKYDDPKEAQRIANQRYRARHRQQVNYLNDRNKTKQFILKEATTEDLMLVDQWRTERRQLNI</sequence>
<gene>
    <name evidence="1" type="ORF">G7084_02025</name>
</gene>
<dbReference type="AlphaFoldDB" id="A0A6G8AZ19"/>
<dbReference type="RefSeq" id="WP_166009585.1">
    <property type="nucleotide sequence ID" value="NZ_CP049888.1"/>
</dbReference>
<keyword evidence="2" id="KW-1185">Reference proteome</keyword>
<dbReference type="KEGG" id="wco:G7084_02025"/>
<reference evidence="1 2" key="1">
    <citation type="submission" date="2020-03" db="EMBL/GenBank/DDBJ databases">
        <title>Weissella sp. nov., isolated from Cybister lewisianus.</title>
        <authorList>
            <person name="Hyun D.-W."/>
            <person name="Bae J.-W."/>
        </authorList>
    </citation>
    <scope>NUCLEOTIDE SEQUENCE [LARGE SCALE GENOMIC DNA]</scope>
    <source>
        <strain evidence="1 2">HDW19</strain>
    </source>
</reference>
<organism evidence="1 2">
    <name type="scientific">Weissella coleopterorum</name>
    <dbReference type="NCBI Taxonomy" id="2714949"/>
    <lineage>
        <taxon>Bacteria</taxon>
        <taxon>Bacillati</taxon>
        <taxon>Bacillota</taxon>
        <taxon>Bacilli</taxon>
        <taxon>Lactobacillales</taxon>
        <taxon>Lactobacillaceae</taxon>
        <taxon>Weissella</taxon>
    </lineage>
</organism>
<dbReference type="EMBL" id="CP049888">
    <property type="protein sequence ID" value="QIL50209.1"/>
    <property type="molecule type" value="Genomic_DNA"/>
</dbReference>
<accession>A0A6G8AZ19</accession>
<evidence type="ECO:0000313" key="2">
    <source>
        <dbReference type="Proteomes" id="UP000500741"/>
    </source>
</evidence>
<proteinExistence type="predicted"/>
<evidence type="ECO:0000313" key="1">
    <source>
        <dbReference type="EMBL" id="QIL50209.1"/>
    </source>
</evidence>
<dbReference type="Proteomes" id="UP000500741">
    <property type="component" value="Chromosome"/>
</dbReference>
<name>A0A6G8AZ19_9LACO</name>
<protein>
    <submittedName>
        <fullName evidence="1">Uncharacterized protein</fullName>
    </submittedName>
</protein>